<protein>
    <submittedName>
        <fullName evidence="2">Uncharacterized protein</fullName>
    </submittedName>
</protein>
<name>A0A9D1HJE7_9FIRM</name>
<evidence type="ECO:0000313" key="2">
    <source>
        <dbReference type="EMBL" id="HIU10371.1"/>
    </source>
</evidence>
<gene>
    <name evidence="2" type="ORF">IAB00_03880</name>
</gene>
<dbReference type="Proteomes" id="UP000824124">
    <property type="component" value="Unassembled WGS sequence"/>
</dbReference>
<evidence type="ECO:0000256" key="1">
    <source>
        <dbReference type="SAM" id="MobiDB-lite"/>
    </source>
</evidence>
<reference evidence="2" key="1">
    <citation type="submission" date="2020-10" db="EMBL/GenBank/DDBJ databases">
        <authorList>
            <person name="Gilroy R."/>
        </authorList>
    </citation>
    <scope>NUCLEOTIDE SEQUENCE</scope>
    <source>
        <strain evidence="2">2830</strain>
    </source>
</reference>
<dbReference type="AlphaFoldDB" id="A0A9D1HJE7"/>
<sequence length="154" mass="15393">MFEINVTVNAPEIAEALNNLAAALKGAKPEPAASKTGKADKPAPVPPADYMPPADTAPAPAAPAPAVTPAPAPAPAPVQAPVTPAPAPAPVPVAPAPTYSRDQIMTAGAALIDAGKINELMGLLNSFGVQAVTQLKQDQLGAFATELRKLGAQI</sequence>
<evidence type="ECO:0000313" key="3">
    <source>
        <dbReference type="Proteomes" id="UP000824124"/>
    </source>
</evidence>
<dbReference type="EMBL" id="DVMH01000021">
    <property type="protein sequence ID" value="HIU10371.1"/>
    <property type="molecule type" value="Genomic_DNA"/>
</dbReference>
<feature type="compositionally biased region" description="Pro residues" evidence="1">
    <location>
        <begin position="60"/>
        <end position="94"/>
    </location>
</feature>
<organism evidence="2 3">
    <name type="scientific">Candidatus Avidehalobacter gallistercoris</name>
    <dbReference type="NCBI Taxonomy" id="2840694"/>
    <lineage>
        <taxon>Bacteria</taxon>
        <taxon>Bacillati</taxon>
        <taxon>Bacillota</taxon>
        <taxon>Clostridia</taxon>
        <taxon>Eubacteriales</taxon>
        <taxon>Peptococcaceae</taxon>
        <taxon>Peptococcaceae incertae sedis</taxon>
        <taxon>Candidatus Avidehalobacter</taxon>
    </lineage>
</organism>
<accession>A0A9D1HJE7</accession>
<proteinExistence type="predicted"/>
<feature type="region of interest" description="Disordered" evidence="1">
    <location>
        <begin position="26"/>
        <end position="94"/>
    </location>
</feature>
<reference evidence="2" key="2">
    <citation type="journal article" date="2021" name="PeerJ">
        <title>Extensive microbial diversity within the chicken gut microbiome revealed by metagenomics and culture.</title>
        <authorList>
            <person name="Gilroy R."/>
            <person name="Ravi A."/>
            <person name="Getino M."/>
            <person name="Pursley I."/>
            <person name="Horton D.L."/>
            <person name="Alikhan N.F."/>
            <person name="Baker D."/>
            <person name="Gharbi K."/>
            <person name="Hall N."/>
            <person name="Watson M."/>
            <person name="Adriaenssens E.M."/>
            <person name="Foster-Nyarko E."/>
            <person name="Jarju S."/>
            <person name="Secka A."/>
            <person name="Antonio M."/>
            <person name="Oren A."/>
            <person name="Chaudhuri R.R."/>
            <person name="La Ragione R."/>
            <person name="Hildebrand F."/>
            <person name="Pallen M.J."/>
        </authorList>
    </citation>
    <scope>NUCLEOTIDE SEQUENCE</scope>
    <source>
        <strain evidence="2">2830</strain>
    </source>
</reference>
<comment type="caution">
    <text evidence="2">The sequence shown here is derived from an EMBL/GenBank/DDBJ whole genome shotgun (WGS) entry which is preliminary data.</text>
</comment>